<accession>A0A381RIE5</accession>
<dbReference type="Gene3D" id="3.30.300.130">
    <property type="entry name" value="Fe-S cluster assembly (FSCA)"/>
    <property type="match status" value="1"/>
</dbReference>
<evidence type="ECO:0000313" key="3">
    <source>
        <dbReference type="EMBL" id="SUZ91161.1"/>
    </source>
</evidence>
<dbReference type="EMBL" id="UINC01001953">
    <property type="protein sequence ID" value="SUZ91161.1"/>
    <property type="molecule type" value="Genomic_DNA"/>
</dbReference>
<dbReference type="Pfam" id="PF01883">
    <property type="entry name" value="FeS_assembly_P"/>
    <property type="match status" value="1"/>
</dbReference>
<reference evidence="3" key="1">
    <citation type="submission" date="2018-05" db="EMBL/GenBank/DDBJ databases">
        <authorList>
            <person name="Lanie J.A."/>
            <person name="Ng W.-L."/>
            <person name="Kazmierczak K.M."/>
            <person name="Andrzejewski T.M."/>
            <person name="Davidsen T.M."/>
            <person name="Wayne K.J."/>
            <person name="Tettelin H."/>
            <person name="Glass J.I."/>
            <person name="Rusch D."/>
            <person name="Podicherti R."/>
            <person name="Tsui H.-C.T."/>
            <person name="Winkler M.E."/>
        </authorList>
    </citation>
    <scope>NUCLEOTIDE SEQUENCE</scope>
</reference>
<proteinExistence type="predicted"/>
<evidence type="ECO:0000259" key="2">
    <source>
        <dbReference type="Pfam" id="PF23451"/>
    </source>
</evidence>
<dbReference type="Pfam" id="PF23451">
    <property type="entry name" value="Zn_ribbon_PaaD"/>
    <property type="match status" value="1"/>
</dbReference>
<feature type="non-terminal residue" evidence="3">
    <location>
        <position position="1"/>
    </location>
</feature>
<feature type="domain" description="PaaD zinc beta ribbon" evidence="2">
    <location>
        <begin position="106"/>
        <end position="143"/>
    </location>
</feature>
<sequence length="151" mass="15719">VRTAIASVDDPEYPGISVVDLGLLETLDVTLDGHVVVGLIPTFSGCPALSMIANDVRAVVGSVDGVSSCDVRWLGAPAWTVDRVSDEARQAMAQEFTVAVRIGVGPVSCPRCDTPTTETSLFGPSRCRAVHSCPACSEVVEVMRSSSGGRA</sequence>
<organism evidence="3">
    <name type="scientific">marine metagenome</name>
    <dbReference type="NCBI Taxonomy" id="408172"/>
    <lineage>
        <taxon>unclassified sequences</taxon>
        <taxon>metagenomes</taxon>
        <taxon>ecological metagenomes</taxon>
    </lineage>
</organism>
<feature type="domain" description="MIP18 family-like" evidence="1">
    <location>
        <begin position="1"/>
        <end position="70"/>
    </location>
</feature>
<dbReference type="PANTHER" id="PTHR42831">
    <property type="entry name" value="FE-S PROTEIN MATURATION AUXILIARY FACTOR YITW"/>
    <property type="match status" value="1"/>
</dbReference>
<name>A0A381RIE5_9ZZZZ</name>
<dbReference type="PANTHER" id="PTHR42831:SF3">
    <property type="entry name" value="1,2-PHENYLACETYL-COA EPOXIDASE, SUBUNIT D-RELATED"/>
    <property type="match status" value="1"/>
</dbReference>
<evidence type="ECO:0000259" key="1">
    <source>
        <dbReference type="Pfam" id="PF01883"/>
    </source>
</evidence>
<dbReference type="InterPro" id="IPR002744">
    <property type="entry name" value="MIP18-like"/>
</dbReference>
<dbReference type="AlphaFoldDB" id="A0A381RIE5"/>
<dbReference type="InterPro" id="IPR052339">
    <property type="entry name" value="Fe-S_Maturation_MIP18"/>
</dbReference>
<gene>
    <name evidence="3" type="ORF">METZ01_LOCUS44015</name>
</gene>
<dbReference type="InterPro" id="IPR056572">
    <property type="entry name" value="Zn_ribbon_PaaD"/>
</dbReference>
<dbReference type="InterPro" id="IPR034904">
    <property type="entry name" value="FSCA_dom_sf"/>
</dbReference>
<dbReference type="SUPFAM" id="SSF117916">
    <property type="entry name" value="Fe-S cluster assembly (FSCA) domain-like"/>
    <property type="match status" value="1"/>
</dbReference>
<protein>
    <submittedName>
        <fullName evidence="3">Uncharacterized protein</fullName>
    </submittedName>
</protein>